<evidence type="ECO:0000256" key="3">
    <source>
        <dbReference type="ARBA" id="ARBA00012972"/>
    </source>
</evidence>
<sequence length="207" mass="22751">MAKTADNLDLLNRASSVKFSDLIFETLSEKTPTEQESKLFELILNLSIDHGPDTPSATKVIETAKSGLTISQAVAAGITEINDTHGGAAEPLMEILYQIQSSKFKVQNLIEEYLREGKRLPGFGHRLYKDVDPRAQLILTSIESEFKGIVLEMESELEKQKGVKLPINIDGAIAVVLCSFGWEPRLGKAVFISSRASGLCTHYLNNS</sequence>
<dbReference type="InterPro" id="IPR002020">
    <property type="entry name" value="Citrate_synthase"/>
</dbReference>
<name>A0A1F5MIN8_9BACT</name>
<evidence type="ECO:0000256" key="2">
    <source>
        <dbReference type="ARBA" id="ARBA00010566"/>
    </source>
</evidence>
<dbReference type="PANTHER" id="PTHR11739">
    <property type="entry name" value="CITRATE SYNTHASE"/>
    <property type="match status" value="1"/>
</dbReference>
<dbReference type="EC" id="2.3.3.16" evidence="3"/>
<dbReference type="GO" id="GO:0005829">
    <property type="term" value="C:cytosol"/>
    <property type="evidence" value="ECO:0007669"/>
    <property type="project" value="TreeGrafter"/>
</dbReference>
<organism evidence="5 6">
    <name type="scientific">Candidatus Daviesbacteria bacterium RIFCSPLOWO2_01_FULL_40_24</name>
    <dbReference type="NCBI Taxonomy" id="1797787"/>
    <lineage>
        <taxon>Bacteria</taxon>
        <taxon>Candidatus Daviesiibacteriota</taxon>
    </lineage>
</organism>
<dbReference type="InterPro" id="IPR016143">
    <property type="entry name" value="Citrate_synth-like_sm_a-sub"/>
</dbReference>
<dbReference type="CDD" id="cd06100">
    <property type="entry name" value="CCL_ACL-C"/>
    <property type="match status" value="1"/>
</dbReference>
<dbReference type="GO" id="GO:0036440">
    <property type="term" value="F:citrate synthase activity"/>
    <property type="evidence" value="ECO:0007669"/>
    <property type="project" value="UniProtKB-EC"/>
</dbReference>
<dbReference type="Pfam" id="PF00285">
    <property type="entry name" value="Citrate_synt"/>
    <property type="match status" value="1"/>
</dbReference>
<accession>A0A1F5MIN8</accession>
<comment type="pathway">
    <text evidence="1">Carbohydrate metabolism; tricarboxylic acid cycle.</text>
</comment>
<comment type="similarity">
    <text evidence="2">Belongs to the citrate synthase family.</text>
</comment>
<gene>
    <name evidence="5" type="ORF">A3B49_02320</name>
</gene>
<comment type="caution">
    <text evidence="5">The sequence shown here is derived from an EMBL/GenBank/DDBJ whole genome shotgun (WGS) entry which is preliminary data.</text>
</comment>
<dbReference type="GO" id="GO:0005975">
    <property type="term" value="P:carbohydrate metabolic process"/>
    <property type="evidence" value="ECO:0007669"/>
    <property type="project" value="TreeGrafter"/>
</dbReference>
<dbReference type="UniPathway" id="UPA00223"/>
<dbReference type="Proteomes" id="UP000178017">
    <property type="component" value="Unassembled WGS sequence"/>
</dbReference>
<dbReference type="GO" id="GO:0006099">
    <property type="term" value="P:tricarboxylic acid cycle"/>
    <property type="evidence" value="ECO:0007669"/>
    <property type="project" value="UniProtKB-UniPathway"/>
</dbReference>
<dbReference type="Gene3D" id="1.10.230.10">
    <property type="entry name" value="Cytochrome P450-Terp, domain 2"/>
    <property type="match status" value="1"/>
</dbReference>
<evidence type="ECO:0000313" key="6">
    <source>
        <dbReference type="Proteomes" id="UP000178017"/>
    </source>
</evidence>
<protein>
    <recommendedName>
        <fullName evidence="3">citrate synthase (unknown stereospecificity)</fullName>
        <ecNumber evidence="3">2.3.3.16</ecNumber>
    </recommendedName>
</protein>
<dbReference type="AlphaFoldDB" id="A0A1F5MIN8"/>
<reference evidence="5 6" key="1">
    <citation type="journal article" date="2016" name="Nat. Commun.">
        <title>Thousands of microbial genomes shed light on interconnected biogeochemical processes in an aquifer system.</title>
        <authorList>
            <person name="Anantharaman K."/>
            <person name="Brown C.T."/>
            <person name="Hug L.A."/>
            <person name="Sharon I."/>
            <person name="Castelle C.J."/>
            <person name="Probst A.J."/>
            <person name="Thomas B.C."/>
            <person name="Singh A."/>
            <person name="Wilkins M.J."/>
            <person name="Karaoz U."/>
            <person name="Brodie E.L."/>
            <person name="Williams K.H."/>
            <person name="Hubbard S.S."/>
            <person name="Banfield J.F."/>
        </authorList>
    </citation>
    <scope>NUCLEOTIDE SEQUENCE [LARGE SCALE GENOMIC DNA]</scope>
</reference>
<dbReference type="EMBL" id="MFDO01000021">
    <property type="protein sequence ID" value="OGE65241.1"/>
    <property type="molecule type" value="Genomic_DNA"/>
</dbReference>
<dbReference type="SUPFAM" id="SSF48256">
    <property type="entry name" value="Citrate synthase"/>
    <property type="match status" value="1"/>
</dbReference>
<dbReference type="PRINTS" id="PR00143">
    <property type="entry name" value="CITRTSNTHASE"/>
</dbReference>
<evidence type="ECO:0000256" key="1">
    <source>
        <dbReference type="ARBA" id="ARBA00005163"/>
    </source>
</evidence>
<dbReference type="PANTHER" id="PTHR11739:SF4">
    <property type="entry name" value="CITRATE SYNTHASE, PEROXISOMAL"/>
    <property type="match status" value="1"/>
</dbReference>
<evidence type="ECO:0000256" key="4">
    <source>
        <dbReference type="ARBA" id="ARBA00022679"/>
    </source>
</evidence>
<dbReference type="Gene3D" id="1.10.580.10">
    <property type="entry name" value="Citrate Synthase, domain 1"/>
    <property type="match status" value="1"/>
</dbReference>
<proteinExistence type="inferred from homology"/>
<keyword evidence="4" id="KW-0808">Transferase</keyword>
<evidence type="ECO:0000313" key="5">
    <source>
        <dbReference type="EMBL" id="OGE65241.1"/>
    </source>
</evidence>
<dbReference type="InterPro" id="IPR016142">
    <property type="entry name" value="Citrate_synth-like_lrg_a-sub"/>
</dbReference>
<dbReference type="InterPro" id="IPR036969">
    <property type="entry name" value="Citrate_synthase_sf"/>
</dbReference>